<dbReference type="InParanoid" id="A0A2P5FW89"/>
<sequence length="71" mass="7850">MGSSQGFQIRDRDQSDFVKGHEEAGVSKSAKDEVNKIENAAEIAGDELTESRTPEIFDLELVLKTHFNLGI</sequence>
<keyword evidence="3" id="KW-1185">Reference proteome</keyword>
<dbReference type="Proteomes" id="UP000237000">
    <property type="component" value="Unassembled WGS sequence"/>
</dbReference>
<feature type="region of interest" description="Disordered" evidence="1">
    <location>
        <begin position="1"/>
        <end position="31"/>
    </location>
</feature>
<reference evidence="3" key="1">
    <citation type="submission" date="2016-06" db="EMBL/GenBank/DDBJ databases">
        <title>Parallel loss of symbiosis genes in relatives of nitrogen-fixing non-legume Parasponia.</title>
        <authorList>
            <person name="Van Velzen R."/>
            <person name="Holmer R."/>
            <person name="Bu F."/>
            <person name="Rutten L."/>
            <person name="Van Zeijl A."/>
            <person name="Liu W."/>
            <person name="Santuari L."/>
            <person name="Cao Q."/>
            <person name="Sharma T."/>
            <person name="Shen D."/>
            <person name="Roswanjaya Y."/>
            <person name="Wardhani T."/>
            <person name="Kalhor M.S."/>
            <person name="Jansen J."/>
            <person name="Van den Hoogen J."/>
            <person name="Gungor B."/>
            <person name="Hartog M."/>
            <person name="Hontelez J."/>
            <person name="Verver J."/>
            <person name="Yang W.-C."/>
            <person name="Schijlen E."/>
            <person name="Repin R."/>
            <person name="Schilthuizen M."/>
            <person name="Schranz E."/>
            <person name="Heidstra R."/>
            <person name="Miyata K."/>
            <person name="Fedorova E."/>
            <person name="Kohlen W."/>
            <person name="Bisseling T."/>
            <person name="Smit S."/>
            <person name="Geurts R."/>
        </authorList>
    </citation>
    <scope>NUCLEOTIDE SEQUENCE [LARGE SCALE GENOMIC DNA]</scope>
    <source>
        <strain evidence="3">cv. RG33-2</strain>
    </source>
</reference>
<evidence type="ECO:0000313" key="3">
    <source>
        <dbReference type="Proteomes" id="UP000237000"/>
    </source>
</evidence>
<gene>
    <name evidence="2" type="ORF">TorRG33x02_018320</name>
</gene>
<comment type="caution">
    <text evidence="2">The sequence shown here is derived from an EMBL/GenBank/DDBJ whole genome shotgun (WGS) entry which is preliminary data.</text>
</comment>
<accession>A0A2P5FW89</accession>
<evidence type="ECO:0000256" key="1">
    <source>
        <dbReference type="SAM" id="MobiDB-lite"/>
    </source>
</evidence>
<dbReference type="OrthoDB" id="10421331at2759"/>
<feature type="compositionally biased region" description="Basic and acidic residues" evidence="1">
    <location>
        <begin position="9"/>
        <end position="31"/>
    </location>
</feature>
<evidence type="ECO:0000313" key="2">
    <source>
        <dbReference type="EMBL" id="POO02048.1"/>
    </source>
</evidence>
<dbReference type="AlphaFoldDB" id="A0A2P5FW89"/>
<name>A0A2P5FW89_TREOI</name>
<protein>
    <submittedName>
        <fullName evidence="2">Uncharacterized protein</fullName>
    </submittedName>
</protein>
<proteinExistence type="predicted"/>
<dbReference type="EMBL" id="JXTC01000005">
    <property type="protein sequence ID" value="POO02048.1"/>
    <property type="molecule type" value="Genomic_DNA"/>
</dbReference>
<organism evidence="2 3">
    <name type="scientific">Trema orientale</name>
    <name type="common">Charcoal tree</name>
    <name type="synonym">Celtis orientalis</name>
    <dbReference type="NCBI Taxonomy" id="63057"/>
    <lineage>
        <taxon>Eukaryota</taxon>
        <taxon>Viridiplantae</taxon>
        <taxon>Streptophyta</taxon>
        <taxon>Embryophyta</taxon>
        <taxon>Tracheophyta</taxon>
        <taxon>Spermatophyta</taxon>
        <taxon>Magnoliopsida</taxon>
        <taxon>eudicotyledons</taxon>
        <taxon>Gunneridae</taxon>
        <taxon>Pentapetalae</taxon>
        <taxon>rosids</taxon>
        <taxon>fabids</taxon>
        <taxon>Rosales</taxon>
        <taxon>Cannabaceae</taxon>
        <taxon>Trema</taxon>
    </lineage>
</organism>